<evidence type="ECO:0000313" key="2">
    <source>
        <dbReference type="EMBL" id="RAY11453.1"/>
    </source>
</evidence>
<organism evidence="2 3">
    <name type="scientific">Actinomadura craniellae</name>
    <dbReference type="NCBI Taxonomy" id="2231787"/>
    <lineage>
        <taxon>Bacteria</taxon>
        <taxon>Bacillati</taxon>
        <taxon>Actinomycetota</taxon>
        <taxon>Actinomycetes</taxon>
        <taxon>Streptosporangiales</taxon>
        <taxon>Thermomonosporaceae</taxon>
        <taxon>Actinomadura</taxon>
    </lineage>
</organism>
<dbReference type="AlphaFoldDB" id="A0A365GZT1"/>
<dbReference type="SUPFAM" id="SSF140453">
    <property type="entry name" value="EsxAB dimer-like"/>
    <property type="match status" value="1"/>
</dbReference>
<dbReference type="InterPro" id="IPR010310">
    <property type="entry name" value="T7SS_ESAT-6-like"/>
</dbReference>
<dbReference type="NCBIfam" id="TIGR03930">
    <property type="entry name" value="WXG100_ESAT6"/>
    <property type="match status" value="1"/>
</dbReference>
<dbReference type="Proteomes" id="UP000251891">
    <property type="component" value="Unassembled WGS sequence"/>
</dbReference>
<keyword evidence="3" id="KW-1185">Reference proteome</keyword>
<comment type="caution">
    <text evidence="2">The sequence shown here is derived from an EMBL/GenBank/DDBJ whole genome shotgun (WGS) entry which is preliminary data.</text>
</comment>
<evidence type="ECO:0000313" key="3">
    <source>
        <dbReference type="Proteomes" id="UP000251891"/>
    </source>
</evidence>
<dbReference type="Pfam" id="PF06013">
    <property type="entry name" value="WXG100"/>
    <property type="match status" value="1"/>
</dbReference>
<proteinExistence type="inferred from homology"/>
<protein>
    <recommendedName>
        <fullName evidence="1">ESAT-6-like protein</fullName>
    </recommendedName>
</protein>
<dbReference type="Gene3D" id="1.10.287.1060">
    <property type="entry name" value="ESAT-6-like"/>
    <property type="match status" value="1"/>
</dbReference>
<dbReference type="OrthoDB" id="4278078at2"/>
<evidence type="ECO:0000256" key="1">
    <source>
        <dbReference type="RuleBase" id="RU362001"/>
    </source>
</evidence>
<name>A0A365GZT1_9ACTN</name>
<dbReference type="InterPro" id="IPR036689">
    <property type="entry name" value="ESAT-6-like_sf"/>
</dbReference>
<accession>A0A365GZT1</accession>
<dbReference type="RefSeq" id="WP_111871353.1">
    <property type="nucleotide sequence ID" value="NZ_QLYX01000018.1"/>
</dbReference>
<reference evidence="2 3" key="1">
    <citation type="submission" date="2018-06" db="EMBL/GenBank/DDBJ databases">
        <title>Actinomadura craniellae sp. nov. isolated from marine sponge Craniella sp.</title>
        <authorList>
            <person name="Li L."/>
            <person name="Xu Q.H."/>
            <person name="Lin H.W."/>
            <person name="Lu Y.H."/>
        </authorList>
    </citation>
    <scope>NUCLEOTIDE SEQUENCE [LARGE SCALE GENOMIC DNA]</scope>
    <source>
        <strain evidence="2 3">LHW63021</strain>
    </source>
</reference>
<sequence>MGDYTLVNFGGMQNGQANFVNALNQFKAALDQLDGDIRTHLAEWDGDARAAYTQAQARWNQAAARMTAVVQGMGGAIGDSHDIHRRAENVNTNLWT</sequence>
<dbReference type="EMBL" id="QLYX01000018">
    <property type="protein sequence ID" value="RAY11453.1"/>
    <property type="molecule type" value="Genomic_DNA"/>
</dbReference>
<gene>
    <name evidence="2" type="ORF">DPM19_29530</name>
</gene>
<comment type="similarity">
    <text evidence="1">Belongs to the WXG100 family.</text>
</comment>